<feature type="transmembrane region" description="Helical" evidence="2">
    <location>
        <begin position="2846"/>
        <end position="2866"/>
    </location>
</feature>
<dbReference type="InterPro" id="IPR002889">
    <property type="entry name" value="WSC_carb-bd"/>
</dbReference>
<feature type="transmembrane region" description="Helical" evidence="2">
    <location>
        <begin position="2961"/>
        <end position="2986"/>
    </location>
</feature>
<dbReference type="PANTHER" id="PTHR48148">
    <property type="entry name" value="KERATINOCYTE PROLINE-RICH PROTEIN"/>
    <property type="match status" value="1"/>
</dbReference>
<feature type="domain" description="WSC" evidence="3">
    <location>
        <begin position="55"/>
        <end position="150"/>
    </location>
</feature>
<feature type="compositionally biased region" description="Basic and acidic residues" evidence="1">
    <location>
        <begin position="1777"/>
        <end position="1801"/>
    </location>
</feature>
<feature type="compositionally biased region" description="Low complexity" evidence="1">
    <location>
        <begin position="2618"/>
        <end position="2630"/>
    </location>
</feature>
<dbReference type="InParanoid" id="A0A2K3E395"/>
<gene>
    <name evidence="4" type="ORF">CHLRE_02g115400v5</name>
</gene>
<organism evidence="4 5">
    <name type="scientific">Chlamydomonas reinhardtii</name>
    <name type="common">Chlamydomonas smithii</name>
    <dbReference type="NCBI Taxonomy" id="3055"/>
    <lineage>
        <taxon>Eukaryota</taxon>
        <taxon>Viridiplantae</taxon>
        <taxon>Chlorophyta</taxon>
        <taxon>core chlorophytes</taxon>
        <taxon>Chlorophyceae</taxon>
        <taxon>CS clade</taxon>
        <taxon>Chlamydomonadales</taxon>
        <taxon>Chlamydomonadaceae</taxon>
        <taxon>Chlamydomonas</taxon>
    </lineage>
</organism>
<dbReference type="OrthoDB" id="536369at2759"/>
<feature type="compositionally biased region" description="Low complexity" evidence="1">
    <location>
        <begin position="4142"/>
        <end position="4161"/>
    </location>
</feature>
<dbReference type="SUPFAM" id="SSF49785">
    <property type="entry name" value="Galactose-binding domain-like"/>
    <property type="match status" value="1"/>
</dbReference>
<evidence type="ECO:0000256" key="1">
    <source>
        <dbReference type="SAM" id="MobiDB-lite"/>
    </source>
</evidence>
<dbReference type="ExpressionAtlas" id="A0A2K3E395">
    <property type="expression patterns" value="baseline and differential"/>
</dbReference>
<feature type="region of interest" description="Disordered" evidence="1">
    <location>
        <begin position="1774"/>
        <end position="1801"/>
    </location>
</feature>
<feature type="transmembrane region" description="Helical" evidence="2">
    <location>
        <begin position="2878"/>
        <end position="2911"/>
    </location>
</feature>
<feature type="region of interest" description="Disordered" evidence="1">
    <location>
        <begin position="3425"/>
        <end position="3459"/>
    </location>
</feature>
<feature type="compositionally biased region" description="Gly residues" evidence="1">
    <location>
        <begin position="924"/>
        <end position="935"/>
    </location>
</feature>
<dbReference type="GeneID" id="5725204"/>
<feature type="compositionally biased region" description="Gly residues" evidence="1">
    <location>
        <begin position="3742"/>
        <end position="3755"/>
    </location>
</feature>
<protein>
    <recommendedName>
        <fullName evidence="3">WSC domain-containing protein</fullName>
    </recommendedName>
</protein>
<feature type="region of interest" description="Disordered" evidence="1">
    <location>
        <begin position="1103"/>
        <end position="1127"/>
    </location>
</feature>
<feature type="compositionally biased region" description="Basic and acidic residues" evidence="1">
    <location>
        <begin position="2449"/>
        <end position="2462"/>
    </location>
</feature>
<dbReference type="Gramene" id="PNW87258">
    <property type="protein sequence ID" value="PNW87258"/>
    <property type="gene ID" value="CHLRE_02g115400v5"/>
</dbReference>
<feature type="region of interest" description="Disordered" evidence="1">
    <location>
        <begin position="3938"/>
        <end position="3997"/>
    </location>
</feature>
<feature type="region of interest" description="Disordered" evidence="1">
    <location>
        <begin position="3362"/>
        <end position="3386"/>
    </location>
</feature>
<evidence type="ECO:0000259" key="3">
    <source>
        <dbReference type="PROSITE" id="PS51212"/>
    </source>
</evidence>
<feature type="region of interest" description="Disordered" evidence="1">
    <location>
        <begin position="659"/>
        <end position="760"/>
    </location>
</feature>
<dbReference type="KEGG" id="cre:CHLRE_02g115400v5"/>
<keyword evidence="5" id="KW-1185">Reference proteome</keyword>
<feature type="compositionally biased region" description="Low complexity" evidence="1">
    <location>
        <begin position="3643"/>
        <end position="3653"/>
    </location>
</feature>
<feature type="region of interest" description="Disordered" evidence="1">
    <location>
        <begin position="2135"/>
        <end position="2174"/>
    </location>
</feature>
<keyword evidence="2" id="KW-0812">Transmembrane</keyword>
<feature type="region of interest" description="Disordered" evidence="1">
    <location>
        <begin position="2573"/>
        <end position="2638"/>
    </location>
</feature>
<feature type="compositionally biased region" description="Low complexity" evidence="1">
    <location>
        <begin position="3431"/>
        <end position="3449"/>
    </location>
</feature>
<proteinExistence type="predicted"/>
<dbReference type="PROSITE" id="PS51212">
    <property type="entry name" value="WSC"/>
    <property type="match status" value="1"/>
</dbReference>
<feature type="transmembrane region" description="Helical" evidence="2">
    <location>
        <begin position="2675"/>
        <end position="2697"/>
    </location>
</feature>
<feature type="region of interest" description="Disordered" evidence="1">
    <location>
        <begin position="910"/>
        <end position="943"/>
    </location>
</feature>
<feature type="region of interest" description="Disordered" evidence="1">
    <location>
        <begin position="3102"/>
        <end position="3167"/>
    </location>
</feature>
<keyword evidence="2" id="KW-0472">Membrane</keyword>
<evidence type="ECO:0000313" key="4">
    <source>
        <dbReference type="EMBL" id="PNW87258.1"/>
    </source>
</evidence>
<reference evidence="4 5" key="1">
    <citation type="journal article" date="2007" name="Science">
        <title>The Chlamydomonas genome reveals the evolution of key animal and plant functions.</title>
        <authorList>
            <person name="Merchant S.S."/>
            <person name="Prochnik S.E."/>
            <person name="Vallon O."/>
            <person name="Harris E.H."/>
            <person name="Karpowicz S.J."/>
            <person name="Witman G.B."/>
            <person name="Terry A."/>
            <person name="Salamov A."/>
            <person name="Fritz-Laylin L.K."/>
            <person name="Marechal-Drouard L."/>
            <person name="Marshall W.F."/>
            <person name="Qu L.H."/>
            <person name="Nelson D.R."/>
            <person name="Sanderfoot A.A."/>
            <person name="Spalding M.H."/>
            <person name="Kapitonov V.V."/>
            <person name="Ren Q."/>
            <person name="Ferris P."/>
            <person name="Lindquist E."/>
            <person name="Shapiro H."/>
            <person name="Lucas S.M."/>
            <person name="Grimwood J."/>
            <person name="Schmutz J."/>
            <person name="Cardol P."/>
            <person name="Cerutti H."/>
            <person name="Chanfreau G."/>
            <person name="Chen C.L."/>
            <person name="Cognat V."/>
            <person name="Croft M.T."/>
            <person name="Dent R."/>
            <person name="Dutcher S."/>
            <person name="Fernandez E."/>
            <person name="Fukuzawa H."/>
            <person name="Gonzalez-Ballester D."/>
            <person name="Gonzalez-Halphen D."/>
            <person name="Hallmann A."/>
            <person name="Hanikenne M."/>
            <person name="Hippler M."/>
            <person name="Inwood W."/>
            <person name="Jabbari K."/>
            <person name="Kalanon M."/>
            <person name="Kuras R."/>
            <person name="Lefebvre P.A."/>
            <person name="Lemaire S.D."/>
            <person name="Lobanov A.V."/>
            <person name="Lohr M."/>
            <person name="Manuell A."/>
            <person name="Meier I."/>
            <person name="Mets L."/>
            <person name="Mittag M."/>
            <person name="Mittelmeier T."/>
            <person name="Moroney J.V."/>
            <person name="Moseley J."/>
            <person name="Napoli C."/>
            <person name="Nedelcu A.M."/>
            <person name="Niyogi K."/>
            <person name="Novoselov S.V."/>
            <person name="Paulsen I.T."/>
            <person name="Pazour G."/>
            <person name="Purton S."/>
            <person name="Ral J.P."/>
            <person name="Riano-Pachon D.M."/>
            <person name="Riekhof W."/>
            <person name="Rymarquis L."/>
            <person name="Schroda M."/>
            <person name="Stern D."/>
            <person name="Umen J."/>
            <person name="Willows R."/>
            <person name="Wilson N."/>
            <person name="Zimmer S.L."/>
            <person name="Allmer J."/>
            <person name="Balk J."/>
            <person name="Bisova K."/>
            <person name="Chen C.J."/>
            <person name="Elias M."/>
            <person name="Gendler K."/>
            <person name="Hauser C."/>
            <person name="Lamb M.R."/>
            <person name="Ledford H."/>
            <person name="Long J.C."/>
            <person name="Minagawa J."/>
            <person name="Page M.D."/>
            <person name="Pan J."/>
            <person name="Pootakham W."/>
            <person name="Roje S."/>
            <person name="Rose A."/>
            <person name="Stahlberg E."/>
            <person name="Terauchi A.M."/>
            <person name="Yang P."/>
            <person name="Ball S."/>
            <person name="Bowler C."/>
            <person name="Dieckmann C.L."/>
            <person name="Gladyshev V.N."/>
            <person name="Green P."/>
            <person name="Jorgensen R."/>
            <person name="Mayfield S."/>
            <person name="Mueller-Roeber B."/>
            <person name="Rajamani S."/>
            <person name="Sayre R.T."/>
            <person name="Brokstein P."/>
            <person name="Dubchak I."/>
            <person name="Goodstein D."/>
            <person name="Hornick L."/>
            <person name="Huang Y.W."/>
            <person name="Jhaveri J."/>
            <person name="Luo Y."/>
            <person name="Martinez D."/>
            <person name="Ngau W.C."/>
            <person name="Otillar B."/>
            <person name="Poliakov A."/>
            <person name="Porter A."/>
            <person name="Szajkowski L."/>
            <person name="Werner G."/>
            <person name="Zhou K."/>
            <person name="Grigoriev I.V."/>
            <person name="Rokhsar D.S."/>
            <person name="Grossman A.R."/>
        </authorList>
    </citation>
    <scope>NUCLEOTIDE SEQUENCE [LARGE SCALE GENOMIC DNA]</scope>
    <source>
        <strain evidence="5">CC-503</strain>
    </source>
</reference>
<dbReference type="PRINTS" id="PR01217">
    <property type="entry name" value="PRICHEXTENSN"/>
</dbReference>
<dbReference type="InterPro" id="IPR008979">
    <property type="entry name" value="Galactose-bd-like_sf"/>
</dbReference>
<dbReference type="STRING" id="3055.A0A2K3E395"/>
<dbReference type="Gene3D" id="2.60.120.260">
    <property type="entry name" value="Galactose-binding domain-like"/>
    <property type="match status" value="1"/>
</dbReference>
<dbReference type="RefSeq" id="XP_042927591.1">
    <property type="nucleotide sequence ID" value="XM_043059957.1"/>
</dbReference>
<feature type="region of interest" description="Disordered" evidence="1">
    <location>
        <begin position="2449"/>
        <end position="2514"/>
    </location>
</feature>
<feature type="compositionally biased region" description="Polar residues" evidence="1">
    <location>
        <begin position="2577"/>
        <end position="2595"/>
    </location>
</feature>
<dbReference type="Gene3D" id="2.60.40.10">
    <property type="entry name" value="Immunoglobulins"/>
    <property type="match status" value="1"/>
</dbReference>
<name>A0A2K3E395_CHLRE</name>
<dbReference type="EMBL" id="CM008963">
    <property type="protein sequence ID" value="PNW87258.1"/>
    <property type="molecule type" value="Genomic_DNA"/>
</dbReference>
<feature type="region of interest" description="Disordered" evidence="1">
    <location>
        <begin position="3729"/>
        <end position="3755"/>
    </location>
</feature>
<evidence type="ECO:0000256" key="2">
    <source>
        <dbReference type="SAM" id="Phobius"/>
    </source>
</evidence>
<feature type="compositionally biased region" description="Basic residues" evidence="1">
    <location>
        <begin position="2463"/>
        <end position="2476"/>
    </location>
</feature>
<dbReference type="PANTHER" id="PTHR48148:SF2">
    <property type="entry name" value="PA14 DOMAIN-CONTAINING PROTEIN"/>
    <property type="match status" value="1"/>
</dbReference>
<feature type="region of interest" description="Disordered" evidence="1">
    <location>
        <begin position="4111"/>
        <end position="4210"/>
    </location>
</feature>
<feature type="compositionally biased region" description="Low complexity" evidence="1">
    <location>
        <begin position="3605"/>
        <end position="3627"/>
    </location>
</feature>
<accession>A0A2K3E395</accession>
<feature type="region of interest" description="Disordered" evidence="1">
    <location>
        <begin position="3587"/>
        <end position="3666"/>
    </location>
</feature>
<feature type="compositionally biased region" description="Pro residues" evidence="1">
    <location>
        <begin position="659"/>
        <end position="757"/>
    </location>
</feature>
<feature type="compositionally biased region" description="Low complexity" evidence="1">
    <location>
        <begin position="3587"/>
        <end position="3598"/>
    </location>
</feature>
<keyword evidence="2" id="KW-1133">Transmembrane helix</keyword>
<dbReference type="InterPro" id="IPR013783">
    <property type="entry name" value="Ig-like_fold"/>
</dbReference>
<evidence type="ECO:0000313" key="5">
    <source>
        <dbReference type="Proteomes" id="UP000006906"/>
    </source>
</evidence>
<dbReference type="Proteomes" id="UP000006906">
    <property type="component" value="Chromosome 2"/>
</dbReference>
<feature type="compositionally biased region" description="Low complexity" evidence="1">
    <location>
        <begin position="1103"/>
        <end position="1124"/>
    </location>
</feature>
<sequence>MALKTPLSHASLSSLNTLLRLENYCSFVTDGYLKSSATSVVASGTKDVYVKRKLTDYYLGCYTAFNASGTPTMPYTLSTSSVTVASCAALAQANAWFYYGIINGTTCVVTTDMYRAYSGGDGLNNCTATCAGGGGGNCGGTNYVSLYYLSTDVNPDPMYNFCFHAGLDIDPSYATTYNLTSAGTTNFTTLAYECLSHSDCQAFTSLGEVRTVANLTYLQARSYSTSGYGVYLMTDLPAANIARRRSAYASSSLATVDSSWCTSTGGCSANPYATDGILDSAQGVYTHNTSDAQPWVMIDLLQAFTLTEVWAYTRLDCCHGLINPEIRFGFQPVSSSSVTQFIKCNRLYSSSTLEGVQAMGYKLTPRAANIVGRYLTIQNLGPAADSSTALMLTEVQVYGVGVDSYYPTTLVPTAWPETLRMDATVLVESEGPDDSLSRWLGYTNQSSTASLALNITSGSGGAGGCDWHLSSDGVPLGISFNGTCGMGITGGANISTWNTSATAPFAVVLVLKRPTGSPAGVLFSMGRSPTTNVSQLVWRTDGVSITNPANTAEELQLFAKTLSADVWSMEVLQRTAAGDFQYLRCSQSICWETTNSSVSVGPLSVLSTDLTLGWDCATASAYSNAIFAGVYVYTHALPQSTLNQLADYYRNRLPLASLAPPPSPLPPPFPPRPLPPNPQPPSPVPPDLAPQPPPSPVSPTPSPAPPSPAPPSQPSPPSPPPAPSPPPSPPPPSPPSPAPPPAPPARPPPPPPMPPVPMDSIVVPDLNASWLLGSDGGSGAVKDTTAPSITLVGLAELMVERYDPYIEYGAIAYDDVDGVVRVRISIASSGGGVAVLASNNTLNTSVVTPPGEPVMVTYTATDKAGNSAQQQRQVAVVDSCADVGEFRCPTTRACSVFKVCGIVSGGAATGSGDGSVNDNHQDGSGSGSGGTGSSRGGTVADVTPPSLLLSVGEDGVAFTTPSGISGVQHTVYVGSSFVDPGVTAVDQVPAPGGTGLPTVLDLTADVVTSIRDPTGAVVAAVSAAVPTGNATGGGAPFTITYNVADGAGNRAAASVRLVYVVCRQPEVACPDSDGGSSAFPDLTCSTSGVCGVGNALAQGAADAASGGSSAGSSNTTRTAANTTSEGAPRFDLLGSSAVITVPKGAVVEPCREGSSGGSACEPGFRASLSAPGDLNSQVVACKWGVPAGATALPFRLAGLRYCGINATRPDTYNITYHLEWPSLPLGEVVLVRYVVVEPGCDPGELLCAGTQQCSVDGVCPSEPVGNGTAAAATRANQAPSLELTVTPELGLSVSVPRGITYKLCAAGQSPTTALPCEPLGNATDLEDGNLSSQIALCPPSTSSSASCVSTQCRAHWPDRKQPVDCGVDTMTGAIGTTYRLQLVVYDSAGASVAAERVVTVVSPCTEGKYYCIVEGSYASDGSQSFECLDKSCEDHAALQASVAALSVNETRAHLYLLPALHSANLTQAEADQAIRLAYRQPAGFSLAPCAAYVEGIASAAPTCAAVAFDASYANDGDITGDITTLVEMLCNNSSSSNSTGCSSGCSVVGLSMGYCVPGRYRITYSVRGALGDPIMHRLNVTLEQVSNSVLEFGLYPGGSAAASNDSAAAQAYAAALQSNATFREAALLPRLQSLGVSSADMRVLSLVTVSAPEVVSVTAPAPAFVVLVRANLTLGFSTPVDGSTSGSSSSSRRRGLAALSPAHLAMAWTGSGQRTGPEDYGEGAGAVQLTDTAPPQGLVWVPAAAHGHTAEPQQRLFRARQDLGLAMRLLQAAAGEPAHDGDSTGREGADKGEQEEGVDPRVRRLLQSTSAVGCTAPAALSAASSSNASAAAGLASFSSLSTSCSTPSINAVDVALGVLTGAINDLLNMDAAVSAVQSSMGTAADGIDTAEARLAESVKASALDQFSAASSAAASEESRAATVSQLLDRTLALQADNAAVLLGAIDILQTALNEAEINTQRAEVTTARVLDGWGLLTGGSDGSGNGTAAAGLVSNETAAYVECVYGRAEAVPFYFMTNATRRSNATAVVQGNSTRRRLSAVLQDQQLEEALQQLRQHAPPAWRARRSLGPSTSRTLVGSGVCWLIPSERHDNVGPASNGDVSALEPTWAGLLAGWLQRLRARTIGAARRAWCPAPEGGVGNGGNARQQQDSPRVTERSILTGSGGASNGRGDSSSSGAVFAGYSLPEDNTFDYSLYDVRNLGRPRFAGLNNRVLAGLLLHQVRYTASDVDASLLGELATAGSCQPQLYGGRGTSGCAGGNGTQRILASVSELGGIGVDPVFIKQSPLFQPSLDPASYYNTSNGSVELNPAGVPYGFFHQPLGRRFPDGYPVLLDTRLSALRAEQALLFLRDGRYLSTTLTKSVRAQLTTYNPDARVFGYFRMDLSWSDSGVIDASVRVLGLPAVSYGESIMQARVEHFLPDFFLVLLAAGYTAMAGFDIMQQLRHQREEREVKEIADRQKQQDRRRKRRAATRRRRTEGSRDPSTRSTPAANPSMSRHRSGGSRSGDGAGIRPRPFVASYTAKADRAAVSSSGVVLTSRSGAVAEPAQPAAVTGPAKGIASWLPSANHSDNAALHAQQPQTEDANDSTGHRQQLSAKAANEPSPLRYSAAGGVDRAGSSISSSSSSSSSDSESDMEKKRYQAQGFVKMPGINKSELRSQHRSYGRLRYQPRLTPGWVLLEVATVAFMWAAIGVYFTYTVQLSVQNKFQGRYDVYDSDTYSPARYFLLRRGSNTTSTAAVADVAANATLNSTTAAAPAAAAANASELLLDNSTRRLLATAVGTSRLTSVTSPGSGGLRFSTSTSVLGGSGLTGNDGTGSRWTLPADSSQLADAGAMFSRVDAMYDNIVLYGLLQSFALGMIIIRWVHHISFQARLGVILGSLVAVASDLFYLAIVVVLMCIMFAAAACIGFGYSQLEVSSYGDAIYLLLKYAMFMEDGGVLKRLVQDRNGQYDTTQGALAALLYALCPLFFGFVMLNFILAILLWPFPGLKFAVRKQPSIPQDLGVLIKWWWQHLVRAAPKNKRLYERVKASLAKDSHQSLLAKVSSHLSMRELRGGMRRLWTRWAAACGPHQSDSQGKGMAAALEALDEARGQRRVWQLQPQHLSPLGQRPKHQLPEGKSAAGLAAAHGSSTPDPSDARLSKLSDPSTWGAELQHQQHQGPSGKGRLRASLRPSVVMPLPPLSPRPSSSAGMASPSYWKAGGAATLAGMGIGSPDLGQCGSVGSMDASIDSIAIRNAGGGALTSVVTVAGMHVRLRSGDSAAGSTMLSAEAAGAGAAAAVSDATLAGHEQQQQPQHPEVLAEAVLDNLVRRVGVWAVSRVPKKLKWGKHRRQAEAAVAGQGAQPARWLEPPTDAAMLRPLAQADSGDTGAGGLSNGKFTPFANTHDTWDGEQSSAVASYSAAVSPRFKQGVPVLSVAQSTPQCYSPGSLHGPGPAAGGMANSASGSLTGSGSGSDTRGHVMAAGSVTLPIMPAMAPGMFPDAASSATEQEQAAHALSLPGLGYPASRDVSIRGSTGDGGVPASSVLRDAADVAAAAYATDTGGAVGLSDNPNLAAVVATSLAVDGAGGALNHTPSWSVRLAARAPSLSSSRPASPRSSYAQHDLSGPLSPGPATAAAAATSPLPLGAERPPSAIRKQRTSTLGAGAAAGAPGADRPPSAMRGTLTSTLGAGSMSRAFTAPSIHDAEAEPDVQTHALGADESRAHLAAWPSQHIHSAAVFERSQSREKVWPGGAAHAPSRLGRGSGNGGGTPRGSAAGGLFGPGPLFAPAVAPAAVSAPLPSPSGAFTPVTAVVATGDDADVFLAAVMVVDNGNGSSERVEGRGADALSLDSSIMGRRAAPVPGSARSRAAVRTLPAILSMGGAPEQEHHEMQAEPAPELSGAVTAVRLAASMEEVEEDDDMEEPRSAAVLDVDAHEPQAAAVAAAQLPSRRWMRPDAELGGAASSAGPVAEAREHQSRSRLLPRASPALDTSQTGAAAAGTEVARPPPVEQPDVEEMQSWRPAMAAPKLAPRQGANMAMALSRIESLIAQLRELVGHLQAATADVTAMSAAVARWTEAAALVAAATATATGLQQQVAVEGPAHRVMFLLQLRAVLAGRSLTSGTAKVATGAQQEAAGKSGGRDVTVDNNSGRTHVDGTSPRGCAALAASGGSSTRNRSSGDSNRDGPKLEAPTAAPPPCTEAQAAPLGSHASGEASANDPTAFSDAHTDA</sequence>
<feature type="compositionally biased region" description="Low complexity" evidence="1">
    <location>
        <begin position="3118"/>
        <end position="3131"/>
    </location>
</feature>